<evidence type="ECO:0000256" key="6">
    <source>
        <dbReference type="ARBA" id="ARBA00022898"/>
    </source>
</evidence>
<dbReference type="AlphaFoldDB" id="A0A6B0SXT0"/>
<dbReference type="InterPro" id="IPR015424">
    <property type="entry name" value="PyrdxlP-dep_Trfase"/>
</dbReference>
<keyword evidence="10" id="KW-1185">Reference proteome</keyword>
<comment type="subunit">
    <text evidence="3">Homodimer.</text>
</comment>
<dbReference type="CDD" id="cd00609">
    <property type="entry name" value="AAT_like"/>
    <property type="match status" value="1"/>
</dbReference>
<dbReference type="RefSeq" id="WP_159762312.1">
    <property type="nucleotide sequence ID" value="NZ_WUUT01000001.1"/>
</dbReference>
<evidence type="ECO:0000313" key="9">
    <source>
        <dbReference type="EMBL" id="MXR50155.1"/>
    </source>
</evidence>
<dbReference type="InterPro" id="IPR004839">
    <property type="entry name" value="Aminotransferase_I/II_large"/>
</dbReference>
<dbReference type="OrthoDB" id="372018at2157"/>
<dbReference type="GO" id="GO:0008483">
    <property type="term" value="F:transaminase activity"/>
    <property type="evidence" value="ECO:0007669"/>
    <property type="project" value="UniProtKB-KW"/>
</dbReference>
<dbReference type="Proteomes" id="UP000466535">
    <property type="component" value="Unassembled WGS sequence"/>
</dbReference>
<feature type="domain" description="Aminotransferase class I/classII large" evidence="8">
    <location>
        <begin position="21"/>
        <end position="358"/>
    </location>
</feature>
<dbReference type="GO" id="GO:0006520">
    <property type="term" value="P:amino acid metabolic process"/>
    <property type="evidence" value="ECO:0007669"/>
    <property type="project" value="InterPro"/>
</dbReference>
<reference evidence="9 10" key="1">
    <citation type="submission" date="2019-12" db="EMBL/GenBank/DDBJ databases">
        <title>Isolation and characterization of three novel carbon monoxide-oxidizing members of Halobacteria from salione crusts and soils.</title>
        <authorList>
            <person name="Myers M.R."/>
            <person name="King G.M."/>
        </authorList>
    </citation>
    <scope>NUCLEOTIDE SEQUENCE [LARGE SCALE GENOMIC DNA]</scope>
    <source>
        <strain evidence="9 10">WSH3</strain>
    </source>
</reference>
<evidence type="ECO:0000259" key="8">
    <source>
        <dbReference type="Pfam" id="PF00155"/>
    </source>
</evidence>
<dbReference type="PANTHER" id="PTHR46383">
    <property type="entry name" value="ASPARTATE AMINOTRANSFERASE"/>
    <property type="match status" value="1"/>
</dbReference>
<dbReference type="SUPFAM" id="SSF53383">
    <property type="entry name" value="PLP-dependent transferases"/>
    <property type="match status" value="1"/>
</dbReference>
<comment type="similarity">
    <text evidence="2 7">Belongs to the class-I pyridoxal-phosphate-dependent aminotransferase family.</text>
</comment>
<protein>
    <recommendedName>
        <fullName evidence="7">Aminotransferase</fullName>
        <ecNumber evidence="7">2.6.1.-</ecNumber>
    </recommendedName>
</protein>
<evidence type="ECO:0000256" key="2">
    <source>
        <dbReference type="ARBA" id="ARBA00007441"/>
    </source>
</evidence>
<organism evidence="9 10">
    <name type="scientific">Halovenus carboxidivorans</name>
    <dbReference type="NCBI Taxonomy" id="2692199"/>
    <lineage>
        <taxon>Archaea</taxon>
        <taxon>Methanobacteriati</taxon>
        <taxon>Methanobacteriota</taxon>
        <taxon>Stenosarchaea group</taxon>
        <taxon>Halobacteria</taxon>
        <taxon>Halobacteriales</taxon>
        <taxon>Haloarculaceae</taxon>
        <taxon>Halovenus</taxon>
    </lineage>
</organism>
<dbReference type="InterPro" id="IPR050596">
    <property type="entry name" value="AspAT/PAT-like"/>
</dbReference>
<dbReference type="GO" id="GO:0030170">
    <property type="term" value="F:pyridoxal phosphate binding"/>
    <property type="evidence" value="ECO:0007669"/>
    <property type="project" value="InterPro"/>
</dbReference>
<evidence type="ECO:0000256" key="1">
    <source>
        <dbReference type="ARBA" id="ARBA00001933"/>
    </source>
</evidence>
<evidence type="ECO:0000256" key="7">
    <source>
        <dbReference type="RuleBase" id="RU000481"/>
    </source>
</evidence>
<dbReference type="PROSITE" id="PS00105">
    <property type="entry name" value="AA_TRANSFER_CLASS_1"/>
    <property type="match status" value="1"/>
</dbReference>
<accession>A0A6B0SXT0</accession>
<keyword evidence="4 7" id="KW-0032">Aminotransferase</keyword>
<dbReference type="InterPro" id="IPR004838">
    <property type="entry name" value="NHTrfase_class1_PyrdxlP-BS"/>
</dbReference>
<dbReference type="EC" id="2.6.1.-" evidence="7"/>
<evidence type="ECO:0000313" key="10">
    <source>
        <dbReference type="Proteomes" id="UP000466535"/>
    </source>
</evidence>
<dbReference type="EMBL" id="WUUT01000001">
    <property type="protein sequence ID" value="MXR50155.1"/>
    <property type="molecule type" value="Genomic_DNA"/>
</dbReference>
<evidence type="ECO:0000256" key="5">
    <source>
        <dbReference type="ARBA" id="ARBA00022679"/>
    </source>
</evidence>
<dbReference type="Gene3D" id="3.40.640.10">
    <property type="entry name" value="Type I PLP-dependent aspartate aminotransferase-like (Major domain)"/>
    <property type="match status" value="1"/>
</dbReference>
<gene>
    <name evidence="9" type="ORF">GRX03_00835</name>
</gene>
<dbReference type="InterPro" id="IPR015421">
    <property type="entry name" value="PyrdxlP-dep_Trfase_major"/>
</dbReference>
<dbReference type="PANTHER" id="PTHR46383:SF1">
    <property type="entry name" value="ASPARTATE AMINOTRANSFERASE"/>
    <property type="match status" value="1"/>
</dbReference>
<comment type="cofactor">
    <cofactor evidence="1 7">
        <name>pyridoxal 5'-phosphate</name>
        <dbReference type="ChEBI" id="CHEBI:597326"/>
    </cofactor>
</comment>
<keyword evidence="6" id="KW-0663">Pyridoxal phosphate</keyword>
<sequence>MDYETPQFFRVMQYAQRADRDVVDMVSGNPDWEPPQALREGLRTYADGEPAEFQYPDSVGLRELREEIATRRGVDIEQVIVTNGAGEANHLAMAESLEQMSGDEVLLVDPVYPYYAGRAEMLHADIRFVPATDRGGLDPADVYEQISEDTAAVVINSPNNPLGVTYDAETVHELVAAAEEHDAMLVSDEVYDHFDYSGRFESALSVDSPNRIVTNSFSKSMAITGFRVGYAIFPHPDGPNGGLMDGARSRHMLTNVTSSRPAQAAVLHALRNTDPSYYEANRDLLRERIDAFTDALDAAGAEYTEPEGAFYVMARFPGFEGTMDNVERLIDEAGIAGMPGEAFSDTRREWMRFALVTPRVGEAADRLAAFFDAR</sequence>
<keyword evidence="5 7" id="KW-0808">Transferase</keyword>
<evidence type="ECO:0000256" key="3">
    <source>
        <dbReference type="ARBA" id="ARBA00011738"/>
    </source>
</evidence>
<comment type="caution">
    <text evidence="9">The sequence shown here is derived from an EMBL/GenBank/DDBJ whole genome shotgun (WGS) entry which is preliminary data.</text>
</comment>
<proteinExistence type="inferred from homology"/>
<name>A0A6B0SXT0_9EURY</name>
<dbReference type="Pfam" id="PF00155">
    <property type="entry name" value="Aminotran_1_2"/>
    <property type="match status" value="1"/>
</dbReference>
<evidence type="ECO:0000256" key="4">
    <source>
        <dbReference type="ARBA" id="ARBA00022576"/>
    </source>
</evidence>